<keyword evidence="4 7" id="KW-0812">Transmembrane</keyword>
<evidence type="ECO:0000313" key="10">
    <source>
        <dbReference type="Proteomes" id="UP000270678"/>
    </source>
</evidence>
<dbReference type="AlphaFoldDB" id="A0A3S9V3Z2"/>
<evidence type="ECO:0000256" key="7">
    <source>
        <dbReference type="SAM" id="Phobius"/>
    </source>
</evidence>
<evidence type="ECO:0000256" key="4">
    <source>
        <dbReference type="ARBA" id="ARBA00022692"/>
    </source>
</evidence>
<keyword evidence="2" id="KW-0813">Transport</keyword>
<gene>
    <name evidence="9" type="ORF">EI981_24545</name>
</gene>
<feature type="transmembrane region" description="Helical" evidence="7">
    <location>
        <begin position="247"/>
        <end position="268"/>
    </location>
</feature>
<dbReference type="PANTHER" id="PTHR43266:SF8">
    <property type="entry name" value="MACROLIDE-EFFLUX PROTEIN"/>
    <property type="match status" value="1"/>
</dbReference>
<evidence type="ECO:0000256" key="6">
    <source>
        <dbReference type="ARBA" id="ARBA00023136"/>
    </source>
</evidence>
<feature type="transmembrane region" description="Helical" evidence="7">
    <location>
        <begin position="280"/>
        <end position="303"/>
    </location>
</feature>
<dbReference type="PANTHER" id="PTHR43266">
    <property type="entry name" value="MACROLIDE-EFFLUX PROTEIN"/>
    <property type="match status" value="1"/>
</dbReference>
<dbReference type="GO" id="GO:0022857">
    <property type="term" value="F:transmembrane transporter activity"/>
    <property type="evidence" value="ECO:0007669"/>
    <property type="project" value="InterPro"/>
</dbReference>
<feature type="transmembrane region" description="Helical" evidence="7">
    <location>
        <begin position="310"/>
        <end position="328"/>
    </location>
</feature>
<dbReference type="EMBL" id="CP034346">
    <property type="protein sequence ID" value="AZS17283.1"/>
    <property type="molecule type" value="Genomic_DNA"/>
</dbReference>
<evidence type="ECO:0000256" key="2">
    <source>
        <dbReference type="ARBA" id="ARBA00022448"/>
    </source>
</evidence>
<keyword evidence="5 7" id="KW-1133">Transmembrane helix</keyword>
<feature type="transmembrane region" description="Helical" evidence="7">
    <location>
        <begin position="397"/>
        <end position="419"/>
    </location>
</feature>
<feature type="transmembrane region" description="Helical" evidence="7">
    <location>
        <begin position="340"/>
        <end position="360"/>
    </location>
</feature>
<dbReference type="KEGG" id="plut:EI981_24545"/>
<dbReference type="SUPFAM" id="SSF103473">
    <property type="entry name" value="MFS general substrate transporter"/>
    <property type="match status" value="1"/>
</dbReference>
<evidence type="ECO:0000313" key="9">
    <source>
        <dbReference type="EMBL" id="AZS17283.1"/>
    </source>
</evidence>
<accession>A0A3S9V3Z2</accession>
<keyword evidence="10" id="KW-1185">Reference proteome</keyword>
<dbReference type="Proteomes" id="UP000270678">
    <property type="component" value="Chromosome"/>
</dbReference>
<dbReference type="InterPro" id="IPR036259">
    <property type="entry name" value="MFS_trans_sf"/>
</dbReference>
<feature type="transmembrane region" description="Helical" evidence="7">
    <location>
        <begin position="72"/>
        <end position="93"/>
    </location>
</feature>
<dbReference type="InterPro" id="IPR011701">
    <property type="entry name" value="MFS"/>
</dbReference>
<feature type="transmembrane region" description="Helical" evidence="7">
    <location>
        <begin position="129"/>
        <end position="151"/>
    </location>
</feature>
<proteinExistence type="predicted"/>
<name>A0A3S9V3Z2_9BACL</name>
<keyword evidence="6 7" id="KW-0472">Membrane</keyword>
<dbReference type="GO" id="GO:0005886">
    <property type="term" value="C:plasma membrane"/>
    <property type="evidence" value="ECO:0007669"/>
    <property type="project" value="UniProtKB-SubCell"/>
</dbReference>
<evidence type="ECO:0000256" key="1">
    <source>
        <dbReference type="ARBA" id="ARBA00004651"/>
    </source>
</evidence>
<feature type="transmembrane region" description="Helical" evidence="7">
    <location>
        <begin position="39"/>
        <end position="60"/>
    </location>
</feature>
<evidence type="ECO:0000256" key="5">
    <source>
        <dbReference type="ARBA" id="ARBA00022989"/>
    </source>
</evidence>
<evidence type="ECO:0000259" key="8">
    <source>
        <dbReference type="PROSITE" id="PS50850"/>
    </source>
</evidence>
<feature type="domain" description="Major facilitator superfamily (MFS) profile" evidence="8">
    <location>
        <begin position="244"/>
        <end position="438"/>
    </location>
</feature>
<dbReference type="Pfam" id="PF07690">
    <property type="entry name" value="MFS_1"/>
    <property type="match status" value="1"/>
</dbReference>
<feature type="transmembrane region" description="Helical" evidence="7">
    <location>
        <begin position="191"/>
        <end position="212"/>
    </location>
</feature>
<keyword evidence="3" id="KW-1003">Cell membrane</keyword>
<protein>
    <submittedName>
        <fullName evidence="9">MFS transporter</fullName>
    </submittedName>
</protein>
<feature type="transmembrane region" description="Helical" evidence="7">
    <location>
        <begin position="163"/>
        <end position="185"/>
    </location>
</feature>
<dbReference type="OrthoDB" id="2942684at2"/>
<dbReference type="PROSITE" id="PS50850">
    <property type="entry name" value="MFS"/>
    <property type="match status" value="1"/>
</dbReference>
<feature type="transmembrane region" description="Helical" evidence="7">
    <location>
        <begin position="372"/>
        <end position="391"/>
    </location>
</feature>
<dbReference type="InterPro" id="IPR020846">
    <property type="entry name" value="MFS_dom"/>
</dbReference>
<dbReference type="CDD" id="cd06173">
    <property type="entry name" value="MFS_MefA_like"/>
    <property type="match status" value="1"/>
</dbReference>
<sequence length="438" mass="48542">MEVEKEEKTILEENHMSNEAHASPAASESLFRNRFYQTVLISNIFLQIGIWVRNFAILMFVTEKTNSDPLAISLISVVEFAPIFVFGFIGGAFADRWKPKRTMIWCDFLSAVSVFAVLITLMFESWETVYLATFVSAILSQFSQPSVMKMFKQNIHPDKLQQGMALFQSLMAIFMVLGPSLGIFAYQHFGIYISIGVMGVAFLISAVVLFRLPPDVEEEKKEKRETKIMQELADGFRYVWKSTTLRVLGITFAIAGFSVGIIQTLGLFVVTERLGKPKEFLQFLLMVNGVAMLIGGVIVMIIAKKIAPQILLAFGMLVSALCILGIGWSTSVPLTLTLQFINGLTMPCIQIGINTMILKWTEQSYVGRVNGVLSPLFTGMMVVMMSAAGVLKKLFPLTGIYTVSAMVLILGAIILVPIFKHKPKEETLATAPVSPETS</sequence>
<dbReference type="Gene3D" id="1.20.1250.20">
    <property type="entry name" value="MFS general substrate transporter like domains"/>
    <property type="match status" value="1"/>
</dbReference>
<organism evidence="9 10">
    <name type="scientific">Paenibacillus lutimineralis</name>
    <dbReference type="NCBI Taxonomy" id="2707005"/>
    <lineage>
        <taxon>Bacteria</taxon>
        <taxon>Bacillati</taxon>
        <taxon>Bacillota</taxon>
        <taxon>Bacilli</taxon>
        <taxon>Bacillales</taxon>
        <taxon>Paenibacillaceae</taxon>
        <taxon>Paenibacillus</taxon>
    </lineage>
</organism>
<comment type="subcellular location">
    <subcellularLocation>
        <location evidence="1">Cell membrane</location>
        <topology evidence="1">Multi-pass membrane protein</topology>
    </subcellularLocation>
</comment>
<feature type="transmembrane region" description="Helical" evidence="7">
    <location>
        <begin position="105"/>
        <end position="123"/>
    </location>
</feature>
<reference evidence="10" key="1">
    <citation type="submission" date="2018-12" db="EMBL/GenBank/DDBJ databases">
        <title>Complete genome sequence of Paenibacillus sp. MBLB1234.</title>
        <authorList>
            <person name="Nam Y.-D."/>
            <person name="Kang J."/>
            <person name="Chung W.-H."/>
            <person name="Park Y.S."/>
        </authorList>
    </citation>
    <scope>NUCLEOTIDE SEQUENCE [LARGE SCALE GENOMIC DNA]</scope>
    <source>
        <strain evidence="10">MBLB1234</strain>
    </source>
</reference>
<evidence type="ECO:0000256" key="3">
    <source>
        <dbReference type="ARBA" id="ARBA00022475"/>
    </source>
</evidence>